<dbReference type="Proteomes" id="UP001212803">
    <property type="component" value="Chromosome"/>
</dbReference>
<sequence length="132" mass="14970">MPASIPASHRDLFEKPNFGHLATLMPDGSPQVTPVWVDIEGDTILFNTAEGRVKTRNLDRDGRVAISVADHQNPYRYIQVRGRVVSRTHEGADAHIDKLAKKYLGQDRYPFRQPGEQRVIYRIQPEHVQVSG</sequence>
<accession>A0ABY7M336</accession>
<protein>
    <submittedName>
        <fullName evidence="3">PPOX class F420-dependent oxidoreductase</fullName>
    </submittedName>
</protein>
<dbReference type="Pfam" id="PF01243">
    <property type="entry name" value="PNPOx_N"/>
    <property type="match status" value="1"/>
</dbReference>
<feature type="domain" description="Pyridoxamine 5'-phosphate oxidase N-terminal" evidence="2">
    <location>
        <begin position="7"/>
        <end position="129"/>
    </location>
</feature>
<evidence type="ECO:0000313" key="3">
    <source>
        <dbReference type="EMBL" id="WBL35048.1"/>
    </source>
</evidence>
<dbReference type="NCBIfam" id="TIGR03618">
    <property type="entry name" value="Rv1155_F420"/>
    <property type="match status" value="1"/>
</dbReference>
<dbReference type="InterPro" id="IPR052019">
    <property type="entry name" value="F420H2_bilvrd_red/Heme_oxyg"/>
</dbReference>
<dbReference type="InterPro" id="IPR012349">
    <property type="entry name" value="Split_barrel_FMN-bd"/>
</dbReference>
<dbReference type="PANTHER" id="PTHR35176">
    <property type="entry name" value="HEME OXYGENASE HI_0854-RELATED"/>
    <property type="match status" value="1"/>
</dbReference>
<dbReference type="PANTHER" id="PTHR35176:SF6">
    <property type="entry name" value="HEME OXYGENASE HI_0854-RELATED"/>
    <property type="match status" value="1"/>
</dbReference>
<dbReference type="InterPro" id="IPR019920">
    <property type="entry name" value="F420-binding_dom_put"/>
</dbReference>
<dbReference type="Gene3D" id="2.30.110.10">
    <property type="entry name" value="Electron Transport, Fmn-binding Protein, Chain A"/>
    <property type="match status" value="1"/>
</dbReference>
<keyword evidence="4" id="KW-1185">Reference proteome</keyword>
<organism evidence="3 4">
    <name type="scientific">Tepidiforma flava</name>
    <dbReference type="NCBI Taxonomy" id="3004094"/>
    <lineage>
        <taxon>Bacteria</taxon>
        <taxon>Bacillati</taxon>
        <taxon>Chloroflexota</taxon>
        <taxon>Tepidiformia</taxon>
        <taxon>Tepidiformales</taxon>
        <taxon>Tepidiformaceae</taxon>
        <taxon>Tepidiforma</taxon>
    </lineage>
</organism>
<name>A0ABY7M336_9CHLR</name>
<evidence type="ECO:0000256" key="1">
    <source>
        <dbReference type="ARBA" id="ARBA00023002"/>
    </source>
</evidence>
<dbReference type="SUPFAM" id="SSF50475">
    <property type="entry name" value="FMN-binding split barrel"/>
    <property type="match status" value="1"/>
</dbReference>
<proteinExistence type="predicted"/>
<gene>
    <name evidence="3" type="ORF">O0235_09645</name>
</gene>
<keyword evidence="1" id="KW-0560">Oxidoreductase</keyword>
<dbReference type="EMBL" id="CP115149">
    <property type="protein sequence ID" value="WBL35048.1"/>
    <property type="molecule type" value="Genomic_DNA"/>
</dbReference>
<dbReference type="RefSeq" id="WP_270055576.1">
    <property type="nucleotide sequence ID" value="NZ_CP115149.1"/>
</dbReference>
<evidence type="ECO:0000313" key="4">
    <source>
        <dbReference type="Proteomes" id="UP001212803"/>
    </source>
</evidence>
<reference evidence="3 4" key="1">
    <citation type="journal article" date="2023" name="ISME J.">
        <title>Thermophilic Dehalococcoidia with unusual traits shed light on an unexpected past.</title>
        <authorList>
            <person name="Palmer M."/>
            <person name="Covington J.K."/>
            <person name="Zhou E.M."/>
            <person name="Thomas S.C."/>
            <person name="Habib N."/>
            <person name="Seymour C.O."/>
            <person name="Lai D."/>
            <person name="Johnston J."/>
            <person name="Hashimi A."/>
            <person name="Jiao J.Y."/>
            <person name="Muok A.R."/>
            <person name="Liu L."/>
            <person name="Xian W.D."/>
            <person name="Zhi X.Y."/>
            <person name="Li M.M."/>
            <person name="Silva L.P."/>
            <person name="Bowen B.P."/>
            <person name="Louie K."/>
            <person name="Briegel A."/>
            <person name="Pett-Ridge J."/>
            <person name="Weber P.K."/>
            <person name="Tocheva E.I."/>
            <person name="Woyke T."/>
            <person name="Northen T.R."/>
            <person name="Mayali X."/>
            <person name="Li W.J."/>
            <person name="Hedlund B.P."/>
        </authorList>
    </citation>
    <scope>NUCLEOTIDE SEQUENCE [LARGE SCALE GENOMIC DNA]</scope>
    <source>
        <strain evidence="3 4">YIM 72310</strain>
    </source>
</reference>
<evidence type="ECO:0000259" key="2">
    <source>
        <dbReference type="Pfam" id="PF01243"/>
    </source>
</evidence>
<dbReference type="InterPro" id="IPR011576">
    <property type="entry name" value="Pyridox_Oxase_N"/>
</dbReference>